<evidence type="ECO:0000256" key="3">
    <source>
        <dbReference type="ARBA" id="ARBA00022448"/>
    </source>
</evidence>
<protein>
    <recommendedName>
        <fullName evidence="11">Outer membrane protein TolC</fullName>
    </recommendedName>
</protein>
<comment type="subcellular location">
    <subcellularLocation>
        <location evidence="1">Cell outer membrane</location>
    </subcellularLocation>
</comment>
<reference evidence="9 10" key="1">
    <citation type="submission" date="2016-07" db="EMBL/GenBank/DDBJ databases">
        <title>Genome analysis of Flavihumibacter stibioxidans YS-17.</title>
        <authorList>
            <person name="Shi K."/>
            <person name="Han Y."/>
            <person name="Wang G."/>
        </authorList>
    </citation>
    <scope>NUCLEOTIDE SEQUENCE [LARGE SCALE GENOMIC DNA]</scope>
    <source>
        <strain evidence="9 10">YS-17</strain>
    </source>
</reference>
<evidence type="ECO:0000256" key="1">
    <source>
        <dbReference type="ARBA" id="ARBA00004442"/>
    </source>
</evidence>
<evidence type="ECO:0000256" key="7">
    <source>
        <dbReference type="ARBA" id="ARBA00023237"/>
    </source>
</evidence>
<proteinExistence type="inferred from homology"/>
<evidence type="ECO:0000256" key="4">
    <source>
        <dbReference type="ARBA" id="ARBA00022452"/>
    </source>
</evidence>
<evidence type="ECO:0000313" key="9">
    <source>
        <dbReference type="EMBL" id="MBC6492589.1"/>
    </source>
</evidence>
<comment type="similarity">
    <text evidence="2">Belongs to the outer membrane factor (OMF) (TC 1.B.17) family.</text>
</comment>
<dbReference type="Pfam" id="PF02321">
    <property type="entry name" value="OEP"/>
    <property type="match status" value="2"/>
</dbReference>
<dbReference type="InterPro" id="IPR051906">
    <property type="entry name" value="TolC-like"/>
</dbReference>
<evidence type="ECO:0000256" key="2">
    <source>
        <dbReference type="ARBA" id="ARBA00007613"/>
    </source>
</evidence>
<gene>
    <name evidence="9" type="ORF">BC349_16120</name>
</gene>
<keyword evidence="6" id="KW-0472">Membrane</keyword>
<dbReference type="InterPro" id="IPR003423">
    <property type="entry name" value="OMP_efflux"/>
</dbReference>
<dbReference type="Gene3D" id="1.20.1600.10">
    <property type="entry name" value="Outer membrane efflux proteins (OEP)"/>
    <property type="match status" value="1"/>
</dbReference>
<dbReference type="PANTHER" id="PTHR30026">
    <property type="entry name" value="OUTER MEMBRANE PROTEIN TOLC"/>
    <property type="match status" value="1"/>
</dbReference>
<keyword evidence="7" id="KW-0998">Cell outer membrane</keyword>
<dbReference type="PANTHER" id="PTHR30026:SF20">
    <property type="entry name" value="OUTER MEMBRANE PROTEIN TOLC"/>
    <property type="match status" value="1"/>
</dbReference>
<organism evidence="9 10">
    <name type="scientific">Flavihumibacter stibioxidans</name>
    <dbReference type="NCBI Taxonomy" id="1834163"/>
    <lineage>
        <taxon>Bacteria</taxon>
        <taxon>Pseudomonadati</taxon>
        <taxon>Bacteroidota</taxon>
        <taxon>Chitinophagia</taxon>
        <taxon>Chitinophagales</taxon>
        <taxon>Chitinophagaceae</taxon>
        <taxon>Flavihumibacter</taxon>
    </lineage>
</organism>
<sequence>MLVMKQIPLLFLLLGLFRPAGYAQPLTLEQAIDSALRNAYSVQLAGYGLQQAGEKMQEARAGLKPRLFAATDYRYYTNLPYQLLPAGVFGGPADTYKEARFGVPHTINANIQASYQLYNPVAKSAVLTARAARDLSAAQLTRSREDIVLEVSNLYYNAQILHSQISFLDSNLANSRQLLSLMSLLHEQRLARGSDVDKVRLQLSQQEWQRESALVQYRQALHLLQFLMGTSPADSIQLLSVTEEQQDIVPDLKPMAEMQITSSQLHLLERERSAIEKSWLPSIQLNGLYGTSGFGKTGANDFLNFYPLGYVGLQLSVPIYSGNAVKSRIRSKSLEAEKARLQLRMLEEKNEVDRINNQYQLQLAARNLPVIRQQIELAQSIYDKTLLQQKEGLATLTDILLADTDLRDAQKNYINALVALRKAELEYKKLTGNLLKPQS</sequence>
<name>A0ABR7MC31_9BACT</name>
<evidence type="ECO:0008006" key="11">
    <source>
        <dbReference type="Google" id="ProtNLM"/>
    </source>
</evidence>
<evidence type="ECO:0000256" key="8">
    <source>
        <dbReference type="SAM" id="Coils"/>
    </source>
</evidence>
<dbReference type="SUPFAM" id="SSF56954">
    <property type="entry name" value="Outer membrane efflux proteins (OEP)"/>
    <property type="match status" value="1"/>
</dbReference>
<keyword evidence="5" id="KW-0812">Transmembrane</keyword>
<keyword evidence="10" id="KW-1185">Reference proteome</keyword>
<keyword evidence="3" id="KW-0813">Transport</keyword>
<feature type="coiled-coil region" evidence="8">
    <location>
        <begin position="329"/>
        <end position="358"/>
    </location>
</feature>
<evidence type="ECO:0000313" key="10">
    <source>
        <dbReference type="Proteomes" id="UP000765802"/>
    </source>
</evidence>
<dbReference type="EMBL" id="MBUA01000028">
    <property type="protein sequence ID" value="MBC6492589.1"/>
    <property type="molecule type" value="Genomic_DNA"/>
</dbReference>
<comment type="caution">
    <text evidence="9">The sequence shown here is derived from an EMBL/GenBank/DDBJ whole genome shotgun (WGS) entry which is preliminary data.</text>
</comment>
<dbReference type="Proteomes" id="UP000765802">
    <property type="component" value="Unassembled WGS sequence"/>
</dbReference>
<keyword evidence="8" id="KW-0175">Coiled coil</keyword>
<evidence type="ECO:0000256" key="6">
    <source>
        <dbReference type="ARBA" id="ARBA00023136"/>
    </source>
</evidence>
<keyword evidence="4" id="KW-1134">Transmembrane beta strand</keyword>
<evidence type="ECO:0000256" key="5">
    <source>
        <dbReference type="ARBA" id="ARBA00022692"/>
    </source>
</evidence>
<accession>A0ABR7MC31</accession>